<dbReference type="AlphaFoldDB" id="A0A7W9ZIJ9"/>
<gene>
    <name evidence="4" type="ORF">FHS48_003136</name>
</gene>
<dbReference type="PANTHER" id="PTHR42709">
    <property type="entry name" value="ALKALINE PHOSPHATASE LIKE PROTEIN"/>
    <property type="match status" value="1"/>
</dbReference>
<evidence type="ECO:0000313" key="5">
    <source>
        <dbReference type="Proteomes" id="UP000544872"/>
    </source>
</evidence>
<feature type="region of interest" description="Disordered" evidence="1">
    <location>
        <begin position="186"/>
        <end position="217"/>
    </location>
</feature>
<proteinExistence type="predicted"/>
<evidence type="ECO:0000313" key="4">
    <source>
        <dbReference type="EMBL" id="MBB6211693.1"/>
    </source>
</evidence>
<feature type="transmembrane region" description="Helical" evidence="2">
    <location>
        <begin position="36"/>
        <end position="55"/>
    </location>
</feature>
<feature type="compositionally biased region" description="Low complexity" evidence="1">
    <location>
        <begin position="187"/>
        <end position="209"/>
    </location>
</feature>
<organism evidence="4 5">
    <name type="scientific">Novispirillum itersonii</name>
    <name type="common">Aquaspirillum itersonii</name>
    <dbReference type="NCBI Taxonomy" id="189"/>
    <lineage>
        <taxon>Bacteria</taxon>
        <taxon>Pseudomonadati</taxon>
        <taxon>Pseudomonadota</taxon>
        <taxon>Alphaproteobacteria</taxon>
        <taxon>Rhodospirillales</taxon>
        <taxon>Novispirillaceae</taxon>
        <taxon>Novispirillum</taxon>
    </lineage>
</organism>
<sequence length="217" mass="24242">MLSTYGYFAILIITFLEGESIVILAGIAAYQGLMDPWLVLLCALVGSFCGDQFYYTIGRRYGSRLLDRWPTLRDKTDWAFKLVRKNETLFILSFRFIYGVRNVSPFVIAMSGVSRIRFMALNFIAALIWALAFTFGGYFFGQALEHFLGEHQMKVLIGLGGLAVLIWAISFIRRKRRERRIREEEAAAAATAADTVPPDAALPADAAPAPRSPSETA</sequence>
<dbReference type="Proteomes" id="UP000544872">
    <property type="component" value="Unassembled WGS sequence"/>
</dbReference>
<accession>A0A7W9ZIJ9</accession>
<dbReference type="PANTHER" id="PTHR42709:SF2">
    <property type="entry name" value="INNER MEMBRANE PROTEIN YOHD"/>
    <property type="match status" value="1"/>
</dbReference>
<dbReference type="GO" id="GO:0005886">
    <property type="term" value="C:plasma membrane"/>
    <property type="evidence" value="ECO:0007669"/>
    <property type="project" value="TreeGrafter"/>
</dbReference>
<name>A0A7W9ZIJ9_NOVIT</name>
<dbReference type="InterPro" id="IPR051311">
    <property type="entry name" value="DedA_domain"/>
</dbReference>
<reference evidence="4 5" key="1">
    <citation type="submission" date="2020-08" db="EMBL/GenBank/DDBJ databases">
        <title>Genomic Encyclopedia of Type Strains, Phase IV (KMG-IV): sequencing the most valuable type-strain genomes for metagenomic binning, comparative biology and taxonomic classification.</title>
        <authorList>
            <person name="Goeker M."/>
        </authorList>
    </citation>
    <scope>NUCLEOTIDE SEQUENCE [LARGE SCALE GENOMIC DNA]</scope>
    <source>
        <strain evidence="4 5">DSM 11590</strain>
    </source>
</reference>
<evidence type="ECO:0000256" key="2">
    <source>
        <dbReference type="SAM" id="Phobius"/>
    </source>
</evidence>
<evidence type="ECO:0000256" key="1">
    <source>
        <dbReference type="SAM" id="MobiDB-lite"/>
    </source>
</evidence>
<keyword evidence="2" id="KW-0812">Transmembrane</keyword>
<feature type="transmembrane region" description="Helical" evidence="2">
    <location>
        <begin position="7"/>
        <end position="30"/>
    </location>
</feature>
<protein>
    <submittedName>
        <fullName evidence="4">Membrane protein DedA with SNARE-associated domain</fullName>
    </submittedName>
</protein>
<keyword evidence="5" id="KW-1185">Reference proteome</keyword>
<evidence type="ECO:0000259" key="3">
    <source>
        <dbReference type="Pfam" id="PF09335"/>
    </source>
</evidence>
<dbReference type="EMBL" id="JACIIX010000013">
    <property type="protein sequence ID" value="MBB6211693.1"/>
    <property type="molecule type" value="Genomic_DNA"/>
</dbReference>
<feature type="transmembrane region" description="Helical" evidence="2">
    <location>
        <begin position="120"/>
        <end position="141"/>
    </location>
</feature>
<dbReference type="Pfam" id="PF09335">
    <property type="entry name" value="VTT_dom"/>
    <property type="match status" value="1"/>
</dbReference>
<feature type="transmembrane region" description="Helical" evidence="2">
    <location>
        <begin position="153"/>
        <end position="172"/>
    </location>
</feature>
<keyword evidence="2" id="KW-0472">Membrane</keyword>
<keyword evidence="2" id="KW-1133">Transmembrane helix</keyword>
<dbReference type="RefSeq" id="WP_184264696.1">
    <property type="nucleotide sequence ID" value="NZ_JACIIX010000013.1"/>
</dbReference>
<feature type="domain" description="VTT" evidence="3">
    <location>
        <begin position="18"/>
        <end position="138"/>
    </location>
</feature>
<comment type="caution">
    <text evidence="4">The sequence shown here is derived from an EMBL/GenBank/DDBJ whole genome shotgun (WGS) entry which is preliminary data.</text>
</comment>
<dbReference type="InterPro" id="IPR032816">
    <property type="entry name" value="VTT_dom"/>
</dbReference>